<evidence type="ECO:0000256" key="1">
    <source>
        <dbReference type="ARBA" id="ARBA00023163"/>
    </source>
</evidence>
<keyword evidence="1" id="KW-0804">Transcription</keyword>
<evidence type="ECO:0000313" key="4">
    <source>
        <dbReference type="Proteomes" id="UP000190449"/>
    </source>
</evidence>
<dbReference type="InterPro" id="IPR007759">
    <property type="entry name" value="Asxl_HARE-HTH"/>
</dbReference>
<sequence>MAYSFLNLAEDVLKTAAAKDNIYSLTHKEIWDAACKYGFDKKINSTGKTPWETIGARLYVDLRDNTSTIFAKVGEKPTKFALKENLEKWGKSNDVKVPSKTLPSYSEKDLHPLLTRFVNGQRFNCVTKTIDEKKSAKHSKGQNEWLHPDLIGVHYPFKDFEPEVLDLVKSYTSLPVRFFSFEMKKEIKWSNLKECYFQAVSNSSWANEGYLVALKYETEPEFMEEMRRLNNAFGIGFIRLDSDNIDESEILFPATTRNFVDWDTLNRLGKVNKDVKELIVHIKESVIIKNVKIAEYDKVLQDTELAKWIKEKGIG</sequence>
<dbReference type="STRING" id="28122.SAMN02745108_02881"/>
<evidence type="ECO:0000259" key="2">
    <source>
        <dbReference type="PROSITE" id="PS51913"/>
    </source>
</evidence>
<dbReference type="AlphaFoldDB" id="A0A1T4RWC2"/>
<dbReference type="RefSeq" id="WP_078777509.1">
    <property type="nucleotide sequence ID" value="NZ_FUWU01000093.1"/>
</dbReference>
<accession>A0A1T4RWC2</accession>
<dbReference type="PROSITE" id="PS51913">
    <property type="entry name" value="HTH_HARE"/>
    <property type="match status" value="1"/>
</dbReference>
<dbReference type="EMBL" id="FUWU01000093">
    <property type="protein sequence ID" value="SKA20263.1"/>
    <property type="molecule type" value="Genomic_DNA"/>
</dbReference>
<dbReference type="Pfam" id="PF05066">
    <property type="entry name" value="HARE-HTH"/>
    <property type="match status" value="1"/>
</dbReference>
<evidence type="ECO:0000313" key="3">
    <source>
        <dbReference type="EMBL" id="SKA20263.1"/>
    </source>
</evidence>
<dbReference type="Proteomes" id="UP000190449">
    <property type="component" value="Unassembled WGS sequence"/>
</dbReference>
<dbReference type="GO" id="GO:0006355">
    <property type="term" value="P:regulation of DNA-templated transcription"/>
    <property type="evidence" value="ECO:0007669"/>
    <property type="project" value="InterPro"/>
</dbReference>
<name>A0A1T4RWC2_9BACT</name>
<organism evidence="3 4">
    <name type="scientific">Fibrobacter intestinalis</name>
    <dbReference type="NCBI Taxonomy" id="28122"/>
    <lineage>
        <taxon>Bacteria</taxon>
        <taxon>Pseudomonadati</taxon>
        <taxon>Fibrobacterota</taxon>
        <taxon>Fibrobacteria</taxon>
        <taxon>Fibrobacterales</taxon>
        <taxon>Fibrobacteraceae</taxon>
        <taxon>Fibrobacter</taxon>
    </lineage>
</organism>
<reference evidence="3 4" key="1">
    <citation type="submission" date="2017-02" db="EMBL/GenBank/DDBJ databases">
        <authorList>
            <person name="Peterson S.W."/>
        </authorList>
    </citation>
    <scope>NUCLEOTIDE SEQUENCE [LARGE SCALE GENOMIC DNA]</scope>
    <source>
        <strain evidence="3 4">ATCC 43854</strain>
    </source>
</reference>
<protein>
    <recommendedName>
        <fullName evidence="2">HTH HARE-type domain-containing protein</fullName>
    </recommendedName>
</protein>
<gene>
    <name evidence="3" type="ORF">SAMN02745108_02881</name>
</gene>
<proteinExistence type="predicted"/>
<feature type="domain" description="HTH HARE-type" evidence="2">
    <location>
        <begin position="3"/>
        <end position="85"/>
    </location>
</feature>